<dbReference type="HAMAP" id="MF_00033">
    <property type="entry name" value="MurG"/>
    <property type="match status" value="1"/>
</dbReference>
<evidence type="ECO:0000256" key="11">
    <source>
        <dbReference type="SAM" id="Phobius"/>
    </source>
</evidence>
<keyword evidence="8 10" id="KW-0131">Cell cycle</keyword>
<dbReference type="GO" id="GO:0008360">
    <property type="term" value="P:regulation of cell shape"/>
    <property type="evidence" value="ECO:0007669"/>
    <property type="project" value="UniProtKB-KW"/>
</dbReference>
<feature type="binding site" evidence="10">
    <location>
        <position position="130"/>
    </location>
    <ligand>
        <name>UDP-N-acetyl-alpha-D-glucosamine</name>
        <dbReference type="ChEBI" id="CHEBI:57705"/>
    </ligand>
</feature>
<organism evidence="14 15">
    <name type="scientific">Stygiobacter electus</name>
    <dbReference type="NCBI Taxonomy" id="3032292"/>
    <lineage>
        <taxon>Bacteria</taxon>
        <taxon>Pseudomonadati</taxon>
        <taxon>Ignavibacteriota</taxon>
        <taxon>Ignavibacteria</taxon>
        <taxon>Ignavibacteriales</taxon>
        <taxon>Melioribacteraceae</taxon>
        <taxon>Stygiobacter</taxon>
    </lineage>
</organism>
<keyword evidence="11" id="KW-1133">Transmembrane helix</keyword>
<dbReference type="GO" id="GO:0005975">
    <property type="term" value="P:carbohydrate metabolic process"/>
    <property type="evidence" value="ECO:0007669"/>
    <property type="project" value="InterPro"/>
</dbReference>
<reference evidence="14" key="1">
    <citation type="submission" date="2023-03" db="EMBL/GenBank/DDBJ databases">
        <title>Stygiobacter electus gen. nov., sp. nov., facultatively anaerobic thermotolerant bacterium of the class Ignavibacteria from a well of Yessentuki mineral water deposit.</title>
        <authorList>
            <person name="Podosokorskaya O.A."/>
            <person name="Elcheninov A.G."/>
            <person name="Petrova N.F."/>
            <person name="Zavarzina D.G."/>
            <person name="Kublanov I.V."/>
            <person name="Merkel A.Y."/>
        </authorList>
    </citation>
    <scope>NUCLEOTIDE SEQUENCE</scope>
    <source>
        <strain evidence="14">09-Me</strain>
    </source>
</reference>
<feature type="transmembrane region" description="Helical" evidence="11">
    <location>
        <begin position="77"/>
        <end position="95"/>
    </location>
</feature>
<evidence type="ECO:0000256" key="5">
    <source>
        <dbReference type="ARBA" id="ARBA00022960"/>
    </source>
</evidence>
<accession>A0AAE3TCW9</accession>
<comment type="caution">
    <text evidence="14">The sequence shown here is derived from an EMBL/GenBank/DDBJ whole genome shotgun (WGS) entry which is preliminary data.</text>
</comment>
<comment type="pathway">
    <text evidence="10">Cell wall biogenesis; peptidoglycan biosynthesis.</text>
</comment>
<keyword evidence="6 10" id="KW-0573">Peptidoglycan synthesis</keyword>
<feature type="binding site" evidence="10">
    <location>
        <position position="172"/>
    </location>
    <ligand>
        <name>UDP-N-acetyl-alpha-D-glucosamine</name>
        <dbReference type="ChEBI" id="CHEBI:57705"/>
    </ligand>
</feature>
<dbReference type="GO" id="GO:0005886">
    <property type="term" value="C:plasma membrane"/>
    <property type="evidence" value="ECO:0007669"/>
    <property type="project" value="UniProtKB-SubCell"/>
</dbReference>
<feature type="domain" description="Glycosyltransferase family 28 N-terminal" evidence="12">
    <location>
        <begin position="9"/>
        <end position="148"/>
    </location>
</feature>
<dbReference type="AlphaFoldDB" id="A0AAE3TCW9"/>
<dbReference type="Pfam" id="PF03033">
    <property type="entry name" value="Glyco_transf_28"/>
    <property type="match status" value="1"/>
</dbReference>
<dbReference type="EC" id="2.4.1.227" evidence="10"/>
<evidence type="ECO:0000256" key="7">
    <source>
        <dbReference type="ARBA" id="ARBA00023136"/>
    </source>
</evidence>
<evidence type="ECO:0000256" key="10">
    <source>
        <dbReference type="HAMAP-Rule" id="MF_00033"/>
    </source>
</evidence>
<dbReference type="RefSeq" id="WP_321534644.1">
    <property type="nucleotide sequence ID" value="NZ_JARGDL010000002.1"/>
</dbReference>
<keyword evidence="2 10" id="KW-0132">Cell division</keyword>
<gene>
    <name evidence="10 14" type="primary">murG</name>
    <name evidence="14" type="ORF">P0M35_01830</name>
</gene>
<feature type="binding site" evidence="10">
    <location>
        <position position="297"/>
    </location>
    <ligand>
        <name>UDP-N-acetyl-alpha-D-glucosamine</name>
        <dbReference type="ChEBI" id="CHEBI:57705"/>
    </ligand>
</feature>
<dbReference type="GO" id="GO:0050511">
    <property type="term" value="F:undecaprenyldiphospho-muramoylpentapeptide beta-N-acetylglucosaminyltransferase activity"/>
    <property type="evidence" value="ECO:0007669"/>
    <property type="project" value="UniProtKB-UniRule"/>
</dbReference>
<feature type="binding site" evidence="10">
    <location>
        <position position="252"/>
    </location>
    <ligand>
        <name>UDP-N-acetyl-alpha-D-glucosamine</name>
        <dbReference type="ChEBI" id="CHEBI:57705"/>
    </ligand>
</feature>
<evidence type="ECO:0000259" key="12">
    <source>
        <dbReference type="Pfam" id="PF03033"/>
    </source>
</evidence>
<keyword evidence="15" id="KW-1185">Reference proteome</keyword>
<keyword evidence="1 10" id="KW-1003">Cell membrane</keyword>
<dbReference type="EMBL" id="JARGDL010000002">
    <property type="protein sequence ID" value="MDF1610877.1"/>
    <property type="molecule type" value="Genomic_DNA"/>
</dbReference>
<evidence type="ECO:0000256" key="9">
    <source>
        <dbReference type="ARBA" id="ARBA00023316"/>
    </source>
</evidence>
<feature type="domain" description="Glycosyl transferase family 28 C-terminal" evidence="13">
    <location>
        <begin position="195"/>
        <end position="352"/>
    </location>
</feature>
<sequence length="366" mass="40822">MKSKTIYRFIFAGGGTGGHLYPALAVAQQIRELIPESEILFVGAKNKIEERVVPEYNFDFKSIWISGFTRRLTVSNLLFPVKLVIAMIQSLLIVLKFKPRVAIGSGAYVSGPVIWASSIIGSKIVLLEQNSYPGITNRLLEKKANEIHITFEESKKYFREKSKLILSGNPIRINLKLIDKVEARRTFGLDDNKKTILIFGGSGGAKTLNHAVAKSLDKLIQNDIQVLWQTGKVYFQEFKKYSQKNVKVLEYINDMSSAYSACDLVIARAGATTIAEVSLLGLPVIFVPSSNVAANHQYKNAKALVDENAAELIEDDKIEDKFYETVISLLNNQIRLDEISNNIKKFSKPDAALNIAKSLIHLSEIL</sequence>
<dbReference type="NCBIfam" id="TIGR01133">
    <property type="entry name" value="murG"/>
    <property type="match status" value="1"/>
</dbReference>
<dbReference type="CDD" id="cd03785">
    <property type="entry name" value="GT28_MurG"/>
    <property type="match status" value="1"/>
</dbReference>
<name>A0AAE3TCW9_9BACT</name>
<dbReference type="InterPro" id="IPR006009">
    <property type="entry name" value="GlcNAc_MurG"/>
</dbReference>
<evidence type="ECO:0000256" key="6">
    <source>
        <dbReference type="ARBA" id="ARBA00022984"/>
    </source>
</evidence>
<comment type="caution">
    <text evidence="10">Lacks conserved residue(s) required for the propagation of feature annotation.</text>
</comment>
<feature type="binding site" evidence="10">
    <location>
        <begin position="16"/>
        <end position="18"/>
    </location>
    <ligand>
        <name>UDP-N-acetyl-alpha-D-glucosamine</name>
        <dbReference type="ChEBI" id="CHEBI:57705"/>
    </ligand>
</feature>
<dbReference type="Proteomes" id="UP001221302">
    <property type="component" value="Unassembled WGS sequence"/>
</dbReference>
<keyword evidence="4 10" id="KW-0808">Transferase</keyword>
<dbReference type="PANTHER" id="PTHR21015:SF22">
    <property type="entry name" value="GLYCOSYLTRANSFERASE"/>
    <property type="match status" value="1"/>
</dbReference>
<protein>
    <recommendedName>
        <fullName evidence="10">UDP-N-acetylglucosamine--N-acetylmuramyl-(pentapeptide) pyrophosphoryl-undecaprenol N-acetylglucosamine transferase</fullName>
        <ecNumber evidence="10">2.4.1.227</ecNumber>
    </recommendedName>
    <alternativeName>
        <fullName evidence="10">Undecaprenyl-PP-MurNAc-pentapeptide-UDPGlcNAc GlcNAc transferase</fullName>
    </alternativeName>
</protein>
<comment type="similarity">
    <text evidence="10">Belongs to the glycosyltransferase 28 family. MurG subfamily.</text>
</comment>
<feature type="binding site" evidence="10">
    <location>
        <position position="202"/>
    </location>
    <ligand>
        <name>UDP-N-acetyl-alpha-D-glucosamine</name>
        <dbReference type="ChEBI" id="CHEBI:57705"/>
    </ligand>
</feature>
<evidence type="ECO:0000256" key="1">
    <source>
        <dbReference type="ARBA" id="ARBA00022475"/>
    </source>
</evidence>
<dbReference type="PANTHER" id="PTHR21015">
    <property type="entry name" value="UDP-N-ACETYLGLUCOSAMINE--N-ACETYLMURAMYL-(PENTAPEPTIDE) PYROPHOSPHORYL-UNDECAPRENOL N-ACETYLGLUCOSAMINE TRANSFERASE 1"/>
    <property type="match status" value="1"/>
</dbReference>
<evidence type="ECO:0000313" key="14">
    <source>
        <dbReference type="EMBL" id="MDF1610877.1"/>
    </source>
</evidence>
<proteinExistence type="inferred from homology"/>
<keyword evidence="5 10" id="KW-0133">Cell shape</keyword>
<evidence type="ECO:0000256" key="8">
    <source>
        <dbReference type="ARBA" id="ARBA00023306"/>
    </source>
</evidence>
<keyword evidence="11" id="KW-0812">Transmembrane</keyword>
<evidence type="ECO:0000256" key="2">
    <source>
        <dbReference type="ARBA" id="ARBA00022618"/>
    </source>
</evidence>
<dbReference type="GO" id="GO:0009252">
    <property type="term" value="P:peptidoglycan biosynthetic process"/>
    <property type="evidence" value="ECO:0007669"/>
    <property type="project" value="UniProtKB-UniRule"/>
</dbReference>
<keyword evidence="7 10" id="KW-0472">Membrane</keyword>
<keyword evidence="9 10" id="KW-0961">Cell wall biogenesis/degradation</keyword>
<evidence type="ECO:0000313" key="15">
    <source>
        <dbReference type="Proteomes" id="UP001221302"/>
    </source>
</evidence>
<dbReference type="Pfam" id="PF04101">
    <property type="entry name" value="Glyco_tran_28_C"/>
    <property type="match status" value="1"/>
</dbReference>
<dbReference type="GO" id="GO:0071555">
    <property type="term" value="P:cell wall organization"/>
    <property type="evidence" value="ECO:0007669"/>
    <property type="project" value="UniProtKB-KW"/>
</dbReference>
<comment type="catalytic activity">
    <reaction evidence="10">
        <text>di-trans,octa-cis-undecaprenyl diphospho-N-acetyl-alpha-D-muramoyl-L-alanyl-D-glutamyl-meso-2,6-diaminopimeloyl-D-alanyl-D-alanine + UDP-N-acetyl-alpha-D-glucosamine = di-trans,octa-cis-undecaprenyl diphospho-[N-acetyl-alpha-D-glucosaminyl-(1-&gt;4)]-N-acetyl-alpha-D-muramoyl-L-alanyl-D-glutamyl-meso-2,6-diaminopimeloyl-D-alanyl-D-alanine + UDP + H(+)</text>
        <dbReference type="Rhea" id="RHEA:31227"/>
        <dbReference type="ChEBI" id="CHEBI:15378"/>
        <dbReference type="ChEBI" id="CHEBI:57705"/>
        <dbReference type="ChEBI" id="CHEBI:58223"/>
        <dbReference type="ChEBI" id="CHEBI:61387"/>
        <dbReference type="ChEBI" id="CHEBI:61388"/>
        <dbReference type="EC" id="2.4.1.227"/>
    </reaction>
</comment>
<comment type="function">
    <text evidence="10">Cell wall formation. Catalyzes the transfer of a GlcNAc subunit on undecaprenyl-pyrophosphoryl-MurNAc-pentapeptide (lipid intermediate I) to form undecaprenyl-pyrophosphoryl-MurNAc-(pentapeptide)GlcNAc (lipid intermediate II).</text>
</comment>
<comment type="subcellular location">
    <subcellularLocation>
        <location evidence="10">Cell membrane</location>
        <topology evidence="10">Peripheral membrane protein</topology>
        <orientation evidence="10">Cytoplasmic side</orientation>
    </subcellularLocation>
</comment>
<dbReference type="InterPro" id="IPR007235">
    <property type="entry name" value="Glyco_trans_28_C"/>
</dbReference>
<dbReference type="Gene3D" id="3.40.50.2000">
    <property type="entry name" value="Glycogen Phosphorylase B"/>
    <property type="match status" value="2"/>
</dbReference>
<evidence type="ECO:0000256" key="4">
    <source>
        <dbReference type="ARBA" id="ARBA00022679"/>
    </source>
</evidence>
<evidence type="ECO:0000259" key="13">
    <source>
        <dbReference type="Pfam" id="PF04101"/>
    </source>
</evidence>
<keyword evidence="3 10" id="KW-0328">Glycosyltransferase</keyword>
<dbReference type="SUPFAM" id="SSF53756">
    <property type="entry name" value="UDP-Glycosyltransferase/glycogen phosphorylase"/>
    <property type="match status" value="1"/>
</dbReference>
<dbReference type="InterPro" id="IPR004276">
    <property type="entry name" value="GlycoTrans_28_N"/>
</dbReference>
<evidence type="ECO:0000256" key="3">
    <source>
        <dbReference type="ARBA" id="ARBA00022676"/>
    </source>
</evidence>
<dbReference type="GO" id="GO:0051301">
    <property type="term" value="P:cell division"/>
    <property type="evidence" value="ECO:0007669"/>
    <property type="project" value="UniProtKB-KW"/>
</dbReference>